<protein>
    <submittedName>
        <fullName evidence="4">Thioesterase</fullName>
    </submittedName>
</protein>
<feature type="region of interest" description="Disordered" evidence="2">
    <location>
        <begin position="1"/>
        <end position="20"/>
    </location>
</feature>
<dbReference type="InterPro" id="IPR012223">
    <property type="entry name" value="TEII"/>
</dbReference>
<evidence type="ECO:0000313" key="4">
    <source>
        <dbReference type="EMBL" id="MBO8193175.1"/>
    </source>
</evidence>
<comment type="similarity">
    <text evidence="1">Belongs to the thioesterase family.</text>
</comment>
<name>A0ABS3XCR8_9ACTN</name>
<organism evidence="4 5">
    <name type="scientific">Streptomyces oryzae</name>
    <dbReference type="NCBI Taxonomy" id="1434886"/>
    <lineage>
        <taxon>Bacteria</taxon>
        <taxon>Bacillati</taxon>
        <taxon>Actinomycetota</taxon>
        <taxon>Actinomycetes</taxon>
        <taxon>Kitasatosporales</taxon>
        <taxon>Streptomycetaceae</taxon>
        <taxon>Streptomyces</taxon>
    </lineage>
</organism>
<keyword evidence="5" id="KW-1185">Reference proteome</keyword>
<dbReference type="Pfam" id="PF00975">
    <property type="entry name" value="Thioesterase"/>
    <property type="match status" value="1"/>
</dbReference>
<dbReference type="InterPro" id="IPR001031">
    <property type="entry name" value="Thioesterase"/>
</dbReference>
<gene>
    <name evidence="4" type="ORF">ITI46_16085</name>
</gene>
<dbReference type="EMBL" id="JADKMA010000072">
    <property type="protein sequence ID" value="MBO8193175.1"/>
    <property type="molecule type" value="Genomic_DNA"/>
</dbReference>
<evidence type="ECO:0000313" key="5">
    <source>
        <dbReference type="Proteomes" id="UP001519064"/>
    </source>
</evidence>
<sequence length="292" mass="31522">MNAYLAAPPGRRPADAPPGTGEVPATGLRLFCFHHAGAGALTFARWRRGFDPDVCVLPVRLPGRETRLREPRITDGRRLLDELEAQLGPLLEQPYALYGHSLGALVAYRFAQRVRRAGRQAPVLVGLGACPPPHLPTPLTDQSELPDAALLAALDRYGTLPSYLFERPRWLSTLLSTMRDDLRLAASLRELGRAVGSTTGSTAGSTTGSTAGEGWDEPLAGPVHAFAGTGDEAAPAAAVAEWRRWSSGPFALHNVPGDHFFVRDTALPELLAAQLRLRTGQERVSHLCHWPT</sequence>
<evidence type="ECO:0000256" key="1">
    <source>
        <dbReference type="ARBA" id="ARBA00007169"/>
    </source>
</evidence>
<feature type="region of interest" description="Disordered" evidence="2">
    <location>
        <begin position="195"/>
        <end position="224"/>
    </location>
</feature>
<dbReference type="SUPFAM" id="SSF53474">
    <property type="entry name" value="alpha/beta-Hydrolases"/>
    <property type="match status" value="1"/>
</dbReference>
<dbReference type="RefSeq" id="WP_209240240.1">
    <property type="nucleotide sequence ID" value="NZ_JADKMA010000072.1"/>
</dbReference>
<reference evidence="4 5" key="1">
    <citation type="submission" date="2020-11" db="EMBL/GenBank/DDBJ databases">
        <title>Streptomyces spirodelae sp. nov., isolated from duckweed.</title>
        <authorList>
            <person name="Saimee Y."/>
            <person name="Duangmal K."/>
        </authorList>
    </citation>
    <scope>NUCLEOTIDE SEQUENCE [LARGE SCALE GENOMIC DNA]</scope>
    <source>
        <strain evidence="4 5">S16-07</strain>
    </source>
</reference>
<comment type="caution">
    <text evidence="4">The sequence shown here is derived from an EMBL/GenBank/DDBJ whole genome shotgun (WGS) entry which is preliminary data.</text>
</comment>
<dbReference type="PANTHER" id="PTHR11487:SF0">
    <property type="entry name" value="S-ACYL FATTY ACID SYNTHASE THIOESTERASE, MEDIUM CHAIN"/>
    <property type="match status" value="1"/>
</dbReference>
<feature type="domain" description="Thioesterase" evidence="3">
    <location>
        <begin position="29"/>
        <end position="269"/>
    </location>
</feature>
<dbReference type="Proteomes" id="UP001519064">
    <property type="component" value="Unassembled WGS sequence"/>
</dbReference>
<evidence type="ECO:0000259" key="3">
    <source>
        <dbReference type="Pfam" id="PF00975"/>
    </source>
</evidence>
<dbReference type="Gene3D" id="3.40.50.1820">
    <property type="entry name" value="alpha/beta hydrolase"/>
    <property type="match status" value="1"/>
</dbReference>
<dbReference type="PANTHER" id="PTHR11487">
    <property type="entry name" value="THIOESTERASE"/>
    <property type="match status" value="1"/>
</dbReference>
<feature type="compositionally biased region" description="Low complexity" evidence="2">
    <location>
        <begin position="196"/>
        <end position="212"/>
    </location>
</feature>
<dbReference type="InterPro" id="IPR029058">
    <property type="entry name" value="AB_hydrolase_fold"/>
</dbReference>
<proteinExistence type="inferred from homology"/>
<evidence type="ECO:0000256" key="2">
    <source>
        <dbReference type="SAM" id="MobiDB-lite"/>
    </source>
</evidence>
<accession>A0ABS3XCR8</accession>